<geneLocation type="plasmid" evidence="3 4">
    <name>pMETHO01</name>
</geneLocation>
<dbReference type="AlphaFoldDB" id="L0L006"/>
<feature type="compositionally biased region" description="Polar residues" evidence="2">
    <location>
        <begin position="499"/>
        <end position="511"/>
    </location>
</feature>
<gene>
    <name evidence="3" type="ordered locus">Metho_2547</name>
</gene>
<dbReference type="InterPro" id="IPR011659">
    <property type="entry name" value="WD40"/>
</dbReference>
<keyword evidence="3" id="KW-0614">Plasmid</keyword>
<reference evidence="4" key="1">
    <citation type="submission" date="2012-02" db="EMBL/GenBank/DDBJ databases">
        <title>Complete sequence of plasmid of Methanomethylovorans hollandica DSM 15978.</title>
        <authorList>
            <person name="Lucas S."/>
            <person name="Copeland A."/>
            <person name="Lapidus A."/>
            <person name="Glavina del Rio T."/>
            <person name="Dalin E."/>
            <person name="Tice H."/>
            <person name="Bruce D."/>
            <person name="Goodwin L."/>
            <person name="Pitluck S."/>
            <person name="Peters L."/>
            <person name="Mikhailova N."/>
            <person name="Held B."/>
            <person name="Kyrpides N."/>
            <person name="Mavromatis K."/>
            <person name="Ivanova N."/>
            <person name="Brettin T."/>
            <person name="Detter J.C."/>
            <person name="Han C."/>
            <person name="Larimer F."/>
            <person name="Land M."/>
            <person name="Hauser L."/>
            <person name="Markowitz V."/>
            <person name="Cheng J.-F."/>
            <person name="Hugenholtz P."/>
            <person name="Woyke T."/>
            <person name="Wu D."/>
            <person name="Spring S."/>
            <person name="Schroeder M."/>
            <person name="Brambilla E."/>
            <person name="Klenk H.-P."/>
            <person name="Eisen J.A."/>
        </authorList>
    </citation>
    <scope>NUCLEOTIDE SEQUENCE [LARGE SCALE GENOMIC DNA]</scope>
    <source>
        <strain evidence="4">DSM 15978 / NBRC 107637 / DMS1</strain>
        <plasmid evidence="4">Plasmid pMETHO01</plasmid>
    </source>
</reference>
<evidence type="ECO:0000256" key="2">
    <source>
        <dbReference type="SAM" id="MobiDB-lite"/>
    </source>
</evidence>
<name>L0L006_METHD</name>
<dbReference type="SUPFAM" id="SSF69304">
    <property type="entry name" value="Tricorn protease N-terminal domain"/>
    <property type="match status" value="1"/>
</dbReference>
<organism evidence="3 4">
    <name type="scientific">Methanomethylovorans hollandica (strain DSM 15978 / NBRC 107637 / DMS1)</name>
    <dbReference type="NCBI Taxonomy" id="867904"/>
    <lineage>
        <taxon>Archaea</taxon>
        <taxon>Methanobacteriati</taxon>
        <taxon>Methanobacteriota</taxon>
        <taxon>Stenosarchaea group</taxon>
        <taxon>Methanomicrobia</taxon>
        <taxon>Methanosarcinales</taxon>
        <taxon>Methanosarcinaceae</taxon>
        <taxon>Methanomethylovorans</taxon>
    </lineage>
</organism>
<dbReference type="KEGG" id="mhz:Metho_2547"/>
<sequence>MIFLFVGVTTAVPVSGNISSLQLINLTHSENGFVIHSPEWSSDGRYLIFGSFNQISMAESINKHYLLDFQNRTFGEINYGITEEESNYMSPGISWIPGNNKTYFSVSKRGGRGEFGGNTVICNPDGTNMRTIGSSDTTTLSDVISHLGREIVYRDLTCSPDNQKLTFKYEDSENYFGNIWIENLDGTEAFELQTNANTLMWCNSTVVICQLQNGSIIVKDINGNNIRTLTSPNKGEEYSLSSISPDRKKIVTGSRSENEDEYQSYLSNIDGSEPLKIDQSNLELFSDTQLQFGIWQPNGSDMLLNENGDLYILEGNDNKKRLLYEGNATHPQWFPDGNKILFIENENQLYSIDLDGTNLLHITDIGLTTHYIWEVYEFKQISISPSGRTIAFTSAISEDGKTIDREPSIESRKLIEAPLFTINSDGTNLTQITPAVKGRYDFVEGWSPDSKILTATTTHFKSDETIHGSSYLISLDGTNLTDGWKEMPVSEILGNENKVQSNNSSQASVKTIGNKDEANNKNTPHSPAFQLTDLFFCIVCICLLKRRK</sequence>
<dbReference type="InterPro" id="IPR011042">
    <property type="entry name" value="6-blade_b-propeller_TolB-like"/>
</dbReference>
<dbReference type="Proteomes" id="UP000010866">
    <property type="component" value="Plasmid pMETHO01"/>
</dbReference>
<comment type="similarity">
    <text evidence="1">Belongs to the TolB family.</text>
</comment>
<dbReference type="EMBL" id="CP003363">
    <property type="protein sequence ID" value="AGB50686.1"/>
    <property type="molecule type" value="Genomic_DNA"/>
</dbReference>
<protein>
    <submittedName>
        <fullName evidence="3">Periplasmic component of the Tol biopolymer transport system</fullName>
    </submittedName>
</protein>
<dbReference type="HOGENOM" id="CLU_547045_0_0_2"/>
<accession>L0L006</accession>
<keyword evidence="4" id="KW-1185">Reference proteome</keyword>
<dbReference type="Pfam" id="PF07676">
    <property type="entry name" value="PD40"/>
    <property type="match status" value="1"/>
</dbReference>
<feature type="region of interest" description="Disordered" evidence="2">
    <location>
        <begin position="499"/>
        <end position="524"/>
    </location>
</feature>
<dbReference type="Gene3D" id="2.120.10.30">
    <property type="entry name" value="TolB, C-terminal domain"/>
    <property type="match status" value="2"/>
</dbReference>
<evidence type="ECO:0000313" key="3">
    <source>
        <dbReference type="EMBL" id="AGB50686.1"/>
    </source>
</evidence>
<dbReference type="PANTHER" id="PTHR36842:SF1">
    <property type="entry name" value="PROTEIN TOLB"/>
    <property type="match status" value="1"/>
</dbReference>
<dbReference type="PANTHER" id="PTHR36842">
    <property type="entry name" value="PROTEIN TOLB HOMOLOG"/>
    <property type="match status" value="1"/>
</dbReference>
<proteinExistence type="inferred from homology"/>
<evidence type="ECO:0000313" key="4">
    <source>
        <dbReference type="Proteomes" id="UP000010866"/>
    </source>
</evidence>
<evidence type="ECO:0000256" key="1">
    <source>
        <dbReference type="ARBA" id="ARBA00009820"/>
    </source>
</evidence>
<dbReference type="SUPFAM" id="SSF82171">
    <property type="entry name" value="DPP6 N-terminal domain-like"/>
    <property type="match status" value="1"/>
</dbReference>